<proteinExistence type="predicted"/>
<name>A0ABV9W3A7_9ACTN</name>
<dbReference type="EMBL" id="JBHSIU010000040">
    <property type="protein sequence ID" value="MFC5001848.1"/>
    <property type="molecule type" value="Genomic_DNA"/>
</dbReference>
<dbReference type="RefSeq" id="WP_380119379.1">
    <property type="nucleotide sequence ID" value="NZ_JBHSIU010000040.1"/>
</dbReference>
<keyword evidence="2" id="KW-1185">Reference proteome</keyword>
<organism evidence="1 2">
    <name type="scientific">Dactylosporangium cerinum</name>
    <dbReference type="NCBI Taxonomy" id="1434730"/>
    <lineage>
        <taxon>Bacteria</taxon>
        <taxon>Bacillati</taxon>
        <taxon>Actinomycetota</taxon>
        <taxon>Actinomycetes</taxon>
        <taxon>Micromonosporales</taxon>
        <taxon>Micromonosporaceae</taxon>
        <taxon>Dactylosporangium</taxon>
    </lineage>
</organism>
<dbReference type="Proteomes" id="UP001595912">
    <property type="component" value="Unassembled WGS sequence"/>
</dbReference>
<comment type="caution">
    <text evidence="1">The sequence shown here is derived from an EMBL/GenBank/DDBJ whole genome shotgun (WGS) entry which is preliminary data.</text>
</comment>
<evidence type="ECO:0000313" key="2">
    <source>
        <dbReference type="Proteomes" id="UP001595912"/>
    </source>
</evidence>
<gene>
    <name evidence="1" type="ORF">ACFPIJ_28925</name>
</gene>
<protein>
    <submittedName>
        <fullName evidence="1">Uncharacterized protein</fullName>
    </submittedName>
</protein>
<evidence type="ECO:0000313" key="1">
    <source>
        <dbReference type="EMBL" id="MFC5001848.1"/>
    </source>
</evidence>
<reference evidence="2" key="1">
    <citation type="journal article" date="2019" name="Int. J. Syst. Evol. Microbiol.">
        <title>The Global Catalogue of Microorganisms (GCM) 10K type strain sequencing project: providing services to taxonomists for standard genome sequencing and annotation.</title>
        <authorList>
            <consortium name="The Broad Institute Genomics Platform"/>
            <consortium name="The Broad Institute Genome Sequencing Center for Infectious Disease"/>
            <person name="Wu L."/>
            <person name="Ma J."/>
        </authorList>
    </citation>
    <scope>NUCLEOTIDE SEQUENCE [LARGE SCALE GENOMIC DNA]</scope>
    <source>
        <strain evidence="2">CGMCC 4.7152</strain>
    </source>
</reference>
<accession>A0ABV9W3A7</accession>
<sequence length="126" mass="13125">MATVVAAAAVGLPVAVGANSGNAITDWNLGDNWIADSGADAIRTENTAGWTIERNYVYGVSGTGINADRLFATSMAVRPTLEPKRGQISKIGDRMIARVGKQYPAVQQVIAAADHLIPEAALAVYG</sequence>